<evidence type="ECO:0000313" key="2">
    <source>
        <dbReference type="Proteomes" id="UP000814033"/>
    </source>
</evidence>
<accession>A0ACB8SBR2</accession>
<dbReference type="EMBL" id="MU275839">
    <property type="protein sequence ID" value="KAI0053657.1"/>
    <property type="molecule type" value="Genomic_DNA"/>
</dbReference>
<comment type="caution">
    <text evidence="1">The sequence shown here is derived from an EMBL/GenBank/DDBJ whole genome shotgun (WGS) entry which is preliminary data.</text>
</comment>
<proteinExistence type="predicted"/>
<gene>
    <name evidence="1" type="ORF">FA95DRAFT_473195</name>
</gene>
<evidence type="ECO:0000313" key="1">
    <source>
        <dbReference type="EMBL" id="KAI0053657.1"/>
    </source>
</evidence>
<reference evidence="1" key="1">
    <citation type="submission" date="2021-02" db="EMBL/GenBank/DDBJ databases">
        <authorList>
            <consortium name="DOE Joint Genome Institute"/>
            <person name="Ahrendt S."/>
            <person name="Looney B.P."/>
            <person name="Miyauchi S."/>
            <person name="Morin E."/>
            <person name="Drula E."/>
            <person name="Courty P.E."/>
            <person name="Chicoki N."/>
            <person name="Fauchery L."/>
            <person name="Kohler A."/>
            <person name="Kuo A."/>
            <person name="Labutti K."/>
            <person name="Pangilinan J."/>
            <person name="Lipzen A."/>
            <person name="Riley R."/>
            <person name="Andreopoulos W."/>
            <person name="He G."/>
            <person name="Johnson J."/>
            <person name="Barry K.W."/>
            <person name="Grigoriev I.V."/>
            <person name="Nagy L."/>
            <person name="Hibbett D."/>
            <person name="Henrissat B."/>
            <person name="Matheny P.B."/>
            <person name="Labbe J."/>
            <person name="Martin F."/>
        </authorList>
    </citation>
    <scope>NUCLEOTIDE SEQUENCE</scope>
    <source>
        <strain evidence="1">FP105234-sp</strain>
    </source>
</reference>
<sequence>MDFWMHPHVLSRQHHVLTTRHSSILPLTRTSYILIMYIQPRTETHFTDHLLAAIGLWTSPDGVPRRGHYISGTAGGDRVVDVRLAPAVLSLSPSPAGLRPLDASPSSSSLSTPTAAPFSSAIVVHLHPTHSRQYPLLDLRPRLASGAVASTSLPADSKKAPFTNTSDDLYDSRWQT</sequence>
<protein>
    <submittedName>
        <fullName evidence="1">Uncharacterized protein</fullName>
    </submittedName>
</protein>
<dbReference type="Proteomes" id="UP000814033">
    <property type="component" value="Unassembled WGS sequence"/>
</dbReference>
<organism evidence="1 2">
    <name type="scientific">Auriscalpium vulgare</name>
    <dbReference type="NCBI Taxonomy" id="40419"/>
    <lineage>
        <taxon>Eukaryota</taxon>
        <taxon>Fungi</taxon>
        <taxon>Dikarya</taxon>
        <taxon>Basidiomycota</taxon>
        <taxon>Agaricomycotina</taxon>
        <taxon>Agaricomycetes</taxon>
        <taxon>Russulales</taxon>
        <taxon>Auriscalpiaceae</taxon>
        <taxon>Auriscalpium</taxon>
    </lineage>
</organism>
<reference evidence="1" key="2">
    <citation type="journal article" date="2022" name="New Phytol.">
        <title>Evolutionary transition to the ectomycorrhizal habit in the genomes of a hyperdiverse lineage of mushroom-forming fungi.</title>
        <authorList>
            <person name="Looney B."/>
            <person name="Miyauchi S."/>
            <person name="Morin E."/>
            <person name="Drula E."/>
            <person name="Courty P.E."/>
            <person name="Kohler A."/>
            <person name="Kuo A."/>
            <person name="LaButti K."/>
            <person name="Pangilinan J."/>
            <person name="Lipzen A."/>
            <person name="Riley R."/>
            <person name="Andreopoulos W."/>
            <person name="He G."/>
            <person name="Johnson J."/>
            <person name="Nolan M."/>
            <person name="Tritt A."/>
            <person name="Barry K.W."/>
            <person name="Grigoriev I.V."/>
            <person name="Nagy L.G."/>
            <person name="Hibbett D."/>
            <person name="Henrissat B."/>
            <person name="Matheny P.B."/>
            <person name="Labbe J."/>
            <person name="Martin F.M."/>
        </authorList>
    </citation>
    <scope>NUCLEOTIDE SEQUENCE</scope>
    <source>
        <strain evidence="1">FP105234-sp</strain>
    </source>
</reference>
<name>A0ACB8SBR2_9AGAM</name>
<keyword evidence="2" id="KW-1185">Reference proteome</keyword>